<dbReference type="Proteomes" id="UP000698173">
    <property type="component" value="Unassembled WGS sequence"/>
</dbReference>
<proteinExistence type="predicted"/>
<evidence type="ECO:0000313" key="3">
    <source>
        <dbReference type="Proteomes" id="UP000698173"/>
    </source>
</evidence>
<dbReference type="AlphaFoldDB" id="A0A921KC27"/>
<evidence type="ECO:0000313" key="2">
    <source>
        <dbReference type="EMBL" id="HJF31255.1"/>
    </source>
</evidence>
<accession>A0A921KC27</accession>
<name>A0A921KC27_SPOPS</name>
<comment type="caution">
    <text evidence="2">The sequence shown here is derived from an EMBL/GenBank/DDBJ whole genome shotgun (WGS) entry which is preliminary data.</text>
</comment>
<reference evidence="2" key="1">
    <citation type="journal article" date="2021" name="PeerJ">
        <title>Extensive microbial diversity within the chicken gut microbiome revealed by metagenomics and culture.</title>
        <authorList>
            <person name="Gilroy R."/>
            <person name="Ravi A."/>
            <person name="Getino M."/>
            <person name="Pursley I."/>
            <person name="Horton D.L."/>
            <person name="Alikhan N.F."/>
            <person name="Baker D."/>
            <person name="Gharbi K."/>
            <person name="Hall N."/>
            <person name="Watson M."/>
            <person name="Adriaenssens E.M."/>
            <person name="Foster-Nyarko E."/>
            <person name="Jarju S."/>
            <person name="Secka A."/>
            <person name="Antonio M."/>
            <person name="Oren A."/>
            <person name="Chaudhuri R.R."/>
            <person name="La Ragione R."/>
            <person name="Hildebrand F."/>
            <person name="Pallen M.J."/>
        </authorList>
    </citation>
    <scope>NUCLEOTIDE SEQUENCE</scope>
    <source>
        <strain evidence="2">CHK171-7178</strain>
    </source>
</reference>
<evidence type="ECO:0000256" key="1">
    <source>
        <dbReference type="SAM" id="MobiDB-lite"/>
    </source>
</evidence>
<sequence>MESEQQLQQLKQLQIQLQQLELQIQLQQQESQKKESAPTQEQPPVKEESQQTQTQAEPDPKQPTQSTPSDPQPQEQKAPPKTPEIAKESSIYFEPPKALSTIQVGFLRNLLSANLLAVKQYRQAAQNSQLPDLKCQFEEAGQLHLSQYDKLLTLLEGNGGNAQ</sequence>
<reference evidence="2" key="2">
    <citation type="submission" date="2021-09" db="EMBL/GenBank/DDBJ databases">
        <authorList>
            <person name="Gilroy R."/>
        </authorList>
    </citation>
    <scope>NUCLEOTIDE SEQUENCE</scope>
    <source>
        <strain evidence="2">CHK171-7178</strain>
    </source>
</reference>
<gene>
    <name evidence="2" type="ORF">K8V56_05680</name>
</gene>
<organism evidence="2 3">
    <name type="scientific">Sporosarcina psychrophila</name>
    <name type="common">Bacillus psychrophilus</name>
    <dbReference type="NCBI Taxonomy" id="1476"/>
    <lineage>
        <taxon>Bacteria</taxon>
        <taxon>Bacillati</taxon>
        <taxon>Bacillota</taxon>
        <taxon>Bacilli</taxon>
        <taxon>Bacillales</taxon>
        <taxon>Caryophanaceae</taxon>
        <taxon>Sporosarcina</taxon>
    </lineage>
</organism>
<feature type="compositionally biased region" description="Low complexity" evidence="1">
    <location>
        <begin position="62"/>
        <end position="76"/>
    </location>
</feature>
<protein>
    <submittedName>
        <fullName evidence="2">Uncharacterized protein</fullName>
    </submittedName>
</protein>
<dbReference type="EMBL" id="DYWT01000092">
    <property type="protein sequence ID" value="HJF31255.1"/>
    <property type="molecule type" value="Genomic_DNA"/>
</dbReference>
<feature type="region of interest" description="Disordered" evidence="1">
    <location>
        <begin position="26"/>
        <end position="90"/>
    </location>
</feature>